<dbReference type="InterPro" id="IPR035396">
    <property type="entry name" value="Bac_rhamnosid6H"/>
</dbReference>
<accession>A0ABS7CJP1</accession>
<dbReference type="EMBL" id="JAHZIK010002449">
    <property type="protein sequence ID" value="MBW7460771.1"/>
    <property type="molecule type" value="Genomic_DNA"/>
</dbReference>
<dbReference type="InterPro" id="IPR008902">
    <property type="entry name" value="Rhamnosid_concanavalin"/>
</dbReference>
<dbReference type="Gene3D" id="2.60.120.260">
    <property type="entry name" value="Galactose-binding domain-like"/>
    <property type="match status" value="2"/>
</dbReference>
<evidence type="ECO:0000256" key="1">
    <source>
        <dbReference type="ARBA" id="ARBA00001445"/>
    </source>
</evidence>
<dbReference type="PANTHER" id="PTHR33307">
    <property type="entry name" value="ALPHA-RHAMNOSIDASE (EUROFUNG)"/>
    <property type="match status" value="1"/>
</dbReference>
<proteinExistence type="predicted"/>
<sequence>PFGLLQINIEYEDGTRESIATDGTWKTSSGPIAYSDMIKGETYDARQELQGWSYAEYNDAMWEQPDVRSGYNGLLVSAVEPPIRITKTIKPVDICKTAAGTYIYDMGQNMVGWTEVKVKGKRGTKITLSHAEMLNPDGTLYLDNLRVAVQQDHYILKGEGEERYEPHFTFHGFRYVELIGYPGEPGEDTIIGKVIHSDTPENGRLETSDPMINKLYSNITWGQRGNFLSVPTDCPQRDERLGWTGDAQIFARTASYNMDVSRFFTKFI</sequence>
<organism evidence="6 7">
    <name type="scientific">Paenibacillus sepulcri</name>
    <dbReference type="NCBI Taxonomy" id="359917"/>
    <lineage>
        <taxon>Bacteria</taxon>
        <taxon>Bacillati</taxon>
        <taxon>Bacillota</taxon>
        <taxon>Bacilli</taxon>
        <taxon>Bacillales</taxon>
        <taxon>Paenibacillaceae</taxon>
        <taxon>Paenibacillus</taxon>
    </lineage>
</organism>
<dbReference type="InterPro" id="IPR012341">
    <property type="entry name" value="6hp_glycosidase-like_sf"/>
</dbReference>
<dbReference type="GO" id="GO:0016787">
    <property type="term" value="F:hydrolase activity"/>
    <property type="evidence" value="ECO:0007669"/>
    <property type="project" value="UniProtKB-KW"/>
</dbReference>
<evidence type="ECO:0000313" key="7">
    <source>
        <dbReference type="Proteomes" id="UP001519887"/>
    </source>
</evidence>
<evidence type="ECO:0000259" key="4">
    <source>
        <dbReference type="Pfam" id="PF08531"/>
    </source>
</evidence>
<dbReference type="InterPro" id="IPR008928">
    <property type="entry name" value="6-hairpin_glycosidase_sf"/>
</dbReference>
<dbReference type="Pfam" id="PF08531">
    <property type="entry name" value="Bac_rhamnosid_N"/>
    <property type="match status" value="1"/>
</dbReference>
<keyword evidence="7" id="KW-1185">Reference proteome</keyword>
<dbReference type="Gene3D" id="1.50.10.10">
    <property type="match status" value="1"/>
</dbReference>
<name>A0ABS7CJP1_9BACL</name>
<dbReference type="PANTHER" id="PTHR33307:SF6">
    <property type="entry name" value="ALPHA-RHAMNOSIDASE (EUROFUNG)-RELATED"/>
    <property type="match status" value="1"/>
</dbReference>
<protein>
    <recommendedName>
        <fullName evidence="2">alpha-L-rhamnosidase</fullName>
        <ecNumber evidence="2">3.2.1.40</ecNumber>
    </recommendedName>
</protein>
<dbReference type="Pfam" id="PF05592">
    <property type="entry name" value="Bac_rhamnosid"/>
    <property type="match status" value="1"/>
</dbReference>
<dbReference type="Pfam" id="PF17389">
    <property type="entry name" value="Bac_rhamnosid6H"/>
    <property type="match status" value="1"/>
</dbReference>
<feature type="domain" description="Alpha-L-rhamnosidase concanavalin-like" evidence="3">
    <location>
        <begin position="96"/>
        <end position="196"/>
    </location>
</feature>
<comment type="caution">
    <text evidence="6">The sequence shown here is derived from an EMBL/GenBank/DDBJ whole genome shotgun (WGS) entry which is preliminary data.</text>
</comment>
<evidence type="ECO:0000259" key="3">
    <source>
        <dbReference type="Pfam" id="PF05592"/>
    </source>
</evidence>
<feature type="non-terminal residue" evidence="6">
    <location>
        <position position="268"/>
    </location>
</feature>
<evidence type="ECO:0000313" key="6">
    <source>
        <dbReference type="EMBL" id="MBW7460771.1"/>
    </source>
</evidence>
<dbReference type="InterPro" id="IPR013737">
    <property type="entry name" value="Bac_rhamnosid_N"/>
</dbReference>
<dbReference type="InterPro" id="IPR016007">
    <property type="entry name" value="Alpha_rhamnosid"/>
</dbReference>
<evidence type="ECO:0000259" key="5">
    <source>
        <dbReference type="Pfam" id="PF17389"/>
    </source>
</evidence>
<keyword evidence="6" id="KW-0378">Hydrolase</keyword>
<dbReference type="SUPFAM" id="SSF48208">
    <property type="entry name" value="Six-hairpin glycosidases"/>
    <property type="match status" value="1"/>
</dbReference>
<evidence type="ECO:0000256" key="2">
    <source>
        <dbReference type="ARBA" id="ARBA00012652"/>
    </source>
</evidence>
<reference evidence="6 7" key="1">
    <citation type="submission" date="2021-07" db="EMBL/GenBank/DDBJ databases">
        <title>Paenibacillus radiodurans sp. nov., isolated from the southeastern edge of Tengger Desert.</title>
        <authorList>
            <person name="Zhang G."/>
        </authorList>
    </citation>
    <scope>NUCLEOTIDE SEQUENCE [LARGE SCALE GENOMIC DNA]</scope>
    <source>
        <strain evidence="6 7">CCM 7311</strain>
    </source>
</reference>
<feature type="domain" description="Alpha-L-rhamnosidase six-hairpin glycosidase" evidence="5">
    <location>
        <begin position="201"/>
        <end position="267"/>
    </location>
</feature>
<comment type="catalytic activity">
    <reaction evidence="1">
        <text>Hydrolysis of terminal non-reducing alpha-L-rhamnose residues in alpha-L-rhamnosides.</text>
        <dbReference type="EC" id="3.2.1.40"/>
    </reaction>
</comment>
<gene>
    <name evidence="6" type="ORF">K0U00_42570</name>
</gene>
<feature type="domain" description="Bacterial alpha-L-rhamnosidase N-terminal" evidence="4">
    <location>
        <begin position="4"/>
        <end position="87"/>
    </location>
</feature>
<dbReference type="EC" id="3.2.1.40" evidence="2"/>
<feature type="non-terminal residue" evidence="6">
    <location>
        <position position="1"/>
    </location>
</feature>
<dbReference type="Proteomes" id="UP001519887">
    <property type="component" value="Unassembled WGS sequence"/>
</dbReference>